<evidence type="ECO:0000256" key="5">
    <source>
        <dbReference type="SAM" id="MobiDB-lite"/>
    </source>
</evidence>
<dbReference type="InterPro" id="IPR000843">
    <property type="entry name" value="HTH_LacI"/>
</dbReference>
<evidence type="ECO:0000313" key="8">
    <source>
        <dbReference type="EMBL" id="QDU71480.1"/>
    </source>
</evidence>
<dbReference type="Pfam" id="PF00356">
    <property type="entry name" value="LacI"/>
    <property type="match status" value="1"/>
</dbReference>
<keyword evidence="9" id="KW-1185">Reference proteome</keyword>
<dbReference type="Gene3D" id="1.10.260.40">
    <property type="entry name" value="lambda repressor-like DNA-binding domains"/>
    <property type="match status" value="1"/>
</dbReference>
<evidence type="ECO:0000256" key="4">
    <source>
        <dbReference type="ARBA" id="ARBA00023163"/>
    </source>
</evidence>
<dbReference type="InterPro" id="IPR001387">
    <property type="entry name" value="Cro/C1-type_HTH"/>
</dbReference>
<keyword evidence="3" id="KW-0238">DNA-binding</keyword>
<dbReference type="SUPFAM" id="SSF53822">
    <property type="entry name" value="Periplasmic binding protein-like I"/>
    <property type="match status" value="1"/>
</dbReference>
<protein>
    <submittedName>
        <fullName evidence="8">HTH-type transcriptional repressor PurR</fullName>
    </submittedName>
</protein>
<dbReference type="EMBL" id="CP036280">
    <property type="protein sequence ID" value="QDU71480.1"/>
    <property type="molecule type" value="Genomic_DNA"/>
</dbReference>
<evidence type="ECO:0000256" key="3">
    <source>
        <dbReference type="ARBA" id="ARBA00023125"/>
    </source>
</evidence>
<dbReference type="GO" id="GO:0000976">
    <property type="term" value="F:transcription cis-regulatory region binding"/>
    <property type="evidence" value="ECO:0007669"/>
    <property type="project" value="TreeGrafter"/>
</dbReference>
<dbReference type="CDD" id="cd01392">
    <property type="entry name" value="HTH_LacI"/>
    <property type="match status" value="1"/>
</dbReference>
<feature type="domain" description="HTH lacI-type" evidence="6">
    <location>
        <begin position="22"/>
        <end position="76"/>
    </location>
</feature>
<organism evidence="8 9">
    <name type="scientific">Mucisphaera calidilacus</name>
    <dbReference type="NCBI Taxonomy" id="2527982"/>
    <lineage>
        <taxon>Bacteria</taxon>
        <taxon>Pseudomonadati</taxon>
        <taxon>Planctomycetota</taxon>
        <taxon>Phycisphaerae</taxon>
        <taxon>Phycisphaerales</taxon>
        <taxon>Phycisphaeraceae</taxon>
        <taxon>Mucisphaera</taxon>
    </lineage>
</organism>
<evidence type="ECO:0000256" key="2">
    <source>
        <dbReference type="ARBA" id="ARBA00023015"/>
    </source>
</evidence>
<keyword evidence="2" id="KW-0805">Transcription regulation</keyword>
<evidence type="ECO:0000256" key="1">
    <source>
        <dbReference type="ARBA" id="ARBA00022491"/>
    </source>
</evidence>
<gene>
    <name evidence="8" type="primary">purR_3</name>
    <name evidence="8" type="ORF">Pan265_13300</name>
</gene>
<dbReference type="Pfam" id="PF13377">
    <property type="entry name" value="Peripla_BP_3"/>
    <property type="match status" value="1"/>
</dbReference>
<dbReference type="CDD" id="cd06267">
    <property type="entry name" value="PBP1_LacI_sugar_binding-like"/>
    <property type="match status" value="1"/>
</dbReference>
<evidence type="ECO:0000259" key="6">
    <source>
        <dbReference type="PROSITE" id="PS50932"/>
    </source>
</evidence>
<reference evidence="8 9" key="1">
    <citation type="submission" date="2019-02" db="EMBL/GenBank/DDBJ databases">
        <title>Deep-cultivation of Planctomycetes and their phenomic and genomic characterization uncovers novel biology.</title>
        <authorList>
            <person name="Wiegand S."/>
            <person name="Jogler M."/>
            <person name="Boedeker C."/>
            <person name="Pinto D."/>
            <person name="Vollmers J."/>
            <person name="Rivas-Marin E."/>
            <person name="Kohn T."/>
            <person name="Peeters S.H."/>
            <person name="Heuer A."/>
            <person name="Rast P."/>
            <person name="Oberbeckmann S."/>
            <person name="Bunk B."/>
            <person name="Jeske O."/>
            <person name="Meyerdierks A."/>
            <person name="Storesund J.E."/>
            <person name="Kallscheuer N."/>
            <person name="Luecker S."/>
            <person name="Lage O.M."/>
            <person name="Pohl T."/>
            <person name="Merkel B.J."/>
            <person name="Hornburger P."/>
            <person name="Mueller R.-W."/>
            <person name="Bruemmer F."/>
            <person name="Labrenz M."/>
            <person name="Spormann A.M."/>
            <person name="Op den Camp H."/>
            <person name="Overmann J."/>
            <person name="Amann R."/>
            <person name="Jetten M.S.M."/>
            <person name="Mascher T."/>
            <person name="Medema M.H."/>
            <person name="Devos D.P."/>
            <person name="Kaster A.-K."/>
            <person name="Ovreas L."/>
            <person name="Rohde M."/>
            <person name="Galperin M.Y."/>
            <person name="Jogler C."/>
        </authorList>
    </citation>
    <scope>NUCLEOTIDE SEQUENCE [LARGE SCALE GENOMIC DNA]</scope>
    <source>
        <strain evidence="8 9">Pan265</strain>
    </source>
</reference>
<feature type="compositionally biased region" description="Polar residues" evidence="5">
    <location>
        <begin position="8"/>
        <end position="25"/>
    </location>
</feature>
<feature type="domain" description="HTH cro/C1-type" evidence="7">
    <location>
        <begin position="16"/>
        <end position="66"/>
    </location>
</feature>
<dbReference type="GO" id="GO:0003700">
    <property type="term" value="F:DNA-binding transcription factor activity"/>
    <property type="evidence" value="ECO:0007669"/>
    <property type="project" value="TreeGrafter"/>
</dbReference>
<sequence>MKAKQHKSNSTTATSLRSRKGPTQAQLAKHLGVSQATVCRVLNSHKSVSPELRERVAKAIEDLEYTPNLYARSLVSQQSSTIGVLLTSTSLTVHLLRLTALTSRLMEEGWLVVNALTDGTSRTEEVGLREFEGRMIDGLVCIHRHHVPDEVLIKRFVNRGRPVIVYSQDPIPRIRTIANDSATGMRTSVAHLVELGHRRIALLTTDSESPEMLQRIHGYQQGMQEHGLTVAPDAILRVPWQGVSSPDDADGYQDAEESTIYANSEYDLGQLGGSLILDQWSREDRPTAVVCATDSLAIGAMHRIREAGLRVPRDLSFTGFNGLSDSRFCDPPLTTMEVDYPGLGRRGADLLLSDLANGGPDPDEVLHERVAGRFIVRASTAPPPRDP</sequence>
<feature type="region of interest" description="Disordered" evidence="5">
    <location>
        <begin position="1"/>
        <end position="25"/>
    </location>
</feature>
<dbReference type="PANTHER" id="PTHR30146:SF148">
    <property type="entry name" value="HTH-TYPE TRANSCRIPTIONAL REPRESSOR PURR-RELATED"/>
    <property type="match status" value="1"/>
</dbReference>
<accession>A0A518BWX3</accession>
<dbReference type="SMART" id="SM00354">
    <property type="entry name" value="HTH_LACI"/>
    <property type="match status" value="1"/>
</dbReference>
<dbReference type="OrthoDB" id="9784962at2"/>
<keyword evidence="4" id="KW-0804">Transcription</keyword>
<dbReference type="SUPFAM" id="SSF47413">
    <property type="entry name" value="lambda repressor-like DNA-binding domains"/>
    <property type="match status" value="1"/>
</dbReference>
<proteinExistence type="predicted"/>
<dbReference type="PANTHER" id="PTHR30146">
    <property type="entry name" value="LACI-RELATED TRANSCRIPTIONAL REPRESSOR"/>
    <property type="match status" value="1"/>
</dbReference>
<dbReference type="Gene3D" id="3.40.50.2300">
    <property type="match status" value="2"/>
</dbReference>
<dbReference type="KEGG" id="mcad:Pan265_13300"/>
<dbReference type="AlphaFoldDB" id="A0A518BWX3"/>
<evidence type="ECO:0000313" key="9">
    <source>
        <dbReference type="Proteomes" id="UP000320386"/>
    </source>
</evidence>
<dbReference type="InterPro" id="IPR028082">
    <property type="entry name" value="Peripla_BP_I"/>
</dbReference>
<name>A0A518BWX3_9BACT</name>
<dbReference type="InterPro" id="IPR046335">
    <property type="entry name" value="LacI/GalR-like_sensor"/>
</dbReference>
<dbReference type="Proteomes" id="UP000320386">
    <property type="component" value="Chromosome"/>
</dbReference>
<dbReference type="RefSeq" id="WP_145445627.1">
    <property type="nucleotide sequence ID" value="NZ_CP036280.1"/>
</dbReference>
<keyword evidence="1" id="KW-0678">Repressor</keyword>
<dbReference type="InterPro" id="IPR010982">
    <property type="entry name" value="Lambda_DNA-bd_dom_sf"/>
</dbReference>
<dbReference type="PROSITE" id="PS50943">
    <property type="entry name" value="HTH_CROC1"/>
    <property type="match status" value="1"/>
</dbReference>
<evidence type="ECO:0000259" key="7">
    <source>
        <dbReference type="PROSITE" id="PS50943"/>
    </source>
</evidence>
<dbReference type="PROSITE" id="PS50932">
    <property type="entry name" value="HTH_LACI_2"/>
    <property type="match status" value="1"/>
</dbReference>